<keyword evidence="1" id="KW-0812">Transmembrane</keyword>
<name>A0A1Q8CNE3_9PSEU</name>
<accession>A0A1Q8CNE3</accession>
<gene>
    <name evidence="2" type="ORF">BU204_19355</name>
</gene>
<keyword evidence="1" id="KW-0472">Membrane</keyword>
<evidence type="ECO:0000313" key="3">
    <source>
        <dbReference type="Proteomes" id="UP000185596"/>
    </source>
</evidence>
<comment type="caution">
    <text evidence="2">The sequence shown here is derived from an EMBL/GenBank/DDBJ whole genome shotgun (WGS) entry which is preliminary data.</text>
</comment>
<dbReference type="Proteomes" id="UP000185596">
    <property type="component" value="Unassembled WGS sequence"/>
</dbReference>
<proteinExistence type="predicted"/>
<dbReference type="STRING" id="1912961.BU204_19355"/>
<dbReference type="AlphaFoldDB" id="A0A1Q8CNE3"/>
<sequence>MYQAAPSNGMGVTALVLGIVGLVFSFIPLIGVIAWPLTVLGVIFGGVGISNAGKTPGMPKGPAVAGLVCSLVGLLVCIIWVASVSAT</sequence>
<dbReference type="EMBL" id="MSIE01000035">
    <property type="protein sequence ID" value="OLF15875.1"/>
    <property type="molecule type" value="Genomic_DNA"/>
</dbReference>
<evidence type="ECO:0000256" key="1">
    <source>
        <dbReference type="SAM" id="Phobius"/>
    </source>
</evidence>
<feature type="transmembrane region" description="Helical" evidence="1">
    <location>
        <begin position="7"/>
        <end position="27"/>
    </location>
</feature>
<feature type="transmembrane region" description="Helical" evidence="1">
    <location>
        <begin position="64"/>
        <end position="83"/>
    </location>
</feature>
<protein>
    <recommendedName>
        <fullName evidence="4">DUF4190 domain-containing protein</fullName>
    </recommendedName>
</protein>
<reference evidence="2 3" key="1">
    <citation type="submission" date="2016-12" db="EMBL/GenBank/DDBJ databases">
        <title>The draft genome sequence of Actinophytocola sp. 11-183.</title>
        <authorList>
            <person name="Wang W."/>
            <person name="Yuan L."/>
        </authorList>
    </citation>
    <scope>NUCLEOTIDE SEQUENCE [LARGE SCALE GENOMIC DNA]</scope>
    <source>
        <strain evidence="2 3">11-183</strain>
    </source>
</reference>
<keyword evidence="1" id="KW-1133">Transmembrane helix</keyword>
<evidence type="ECO:0008006" key="4">
    <source>
        <dbReference type="Google" id="ProtNLM"/>
    </source>
</evidence>
<organism evidence="2 3">
    <name type="scientific">Actinophytocola xanthii</name>
    <dbReference type="NCBI Taxonomy" id="1912961"/>
    <lineage>
        <taxon>Bacteria</taxon>
        <taxon>Bacillati</taxon>
        <taxon>Actinomycetota</taxon>
        <taxon>Actinomycetes</taxon>
        <taxon>Pseudonocardiales</taxon>
        <taxon>Pseudonocardiaceae</taxon>
    </lineage>
</organism>
<evidence type="ECO:0000313" key="2">
    <source>
        <dbReference type="EMBL" id="OLF15875.1"/>
    </source>
</evidence>
<keyword evidence="3" id="KW-1185">Reference proteome</keyword>